<dbReference type="OrthoDB" id="27683at2759"/>
<dbReference type="InterPro" id="IPR040693">
    <property type="entry name" value="UGGT_TRXL_1"/>
</dbReference>
<keyword evidence="2" id="KW-0808">Transferase</keyword>
<evidence type="ECO:0000313" key="3">
    <source>
        <dbReference type="Proteomes" id="UP000250235"/>
    </source>
</evidence>
<dbReference type="GO" id="GO:0018279">
    <property type="term" value="P:protein N-linked glycosylation via asparagine"/>
    <property type="evidence" value="ECO:0007669"/>
    <property type="project" value="TreeGrafter"/>
</dbReference>
<accession>A0A2Z7CRV5</accession>
<reference evidence="2 3" key="1">
    <citation type="journal article" date="2015" name="Proc. Natl. Acad. Sci. U.S.A.">
        <title>The resurrection genome of Boea hygrometrica: A blueprint for survival of dehydration.</title>
        <authorList>
            <person name="Xiao L."/>
            <person name="Yang G."/>
            <person name="Zhang L."/>
            <person name="Yang X."/>
            <person name="Zhao S."/>
            <person name="Ji Z."/>
            <person name="Zhou Q."/>
            <person name="Hu M."/>
            <person name="Wang Y."/>
            <person name="Chen M."/>
            <person name="Xu Y."/>
            <person name="Jin H."/>
            <person name="Xiao X."/>
            <person name="Hu G."/>
            <person name="Bao F."/>
            <person name="Hu Y."/>
            <person name="Wan P."/>
            <person name="Li L."/>
            <person name="Deng X."/>
            <person name="Kuang T."/>
            <person name="Xiang C."/>
            <person name="Zhu J.K."/>
            <person name="Oliver M.J."/>
            <person name="He Y."/>
        </authorList>
    </citation>
    <scope>NUCLEOTIDE SEQUENCE [LARGE SCALE GENOMIC DNA]</scope>
    <source>
        <strain evidence="3">cv. XS01</strain>
    </source>
</reference>
<gene>
    <name evidence="2" type="ORF">F511_23527</name>
</gene>
<dbReference type="AlphaFoldDB" id="A0A2Z7CRV5"/>
<dbReference type="InterPro" id="IPR009448">
    <property type="entry name" value="UDP-g_GGtrans"/>
</dbReference>
<name>A0A2Z7CRV5_9LAMI</name>
<feature type="domain" description="UGGT thioredoxin-like" evidence="1">
    <location>
        <begin position="18"/>
        <end position="244"/>
    </location>
</feature>
<protein>
    <submittedName>
        <fullName evidence="2">UDP-glucose:glycoprotein glucosyltransferase</fullName>
    </submittedName>
</protein>
<dbReference type="Proteomes" id="UP000250235">
    <property type="component" value="Unassembled WGS sequence"/>
</dbReference>
<sequence>MRFGIFFVDYSLKFPCFTPLLTVVRELLSKEWKDYFWDFIESWLQSVSEDSDLDTAKDCLKKIAKHGKSLLTEPLASIFEFSLTLRSASPRLVLYRQLAEESLSSFPLADDIGLNAVHEGDVGSKETMKSKNSEAIVLGTDSTNYGSMCCWVDTGGSLFFDPKELLLWLQIPVDAREERFQQPEIFDFDHIHPVSTIGSPTAILYGALGTDCFKEFHLTLVEAARKGKIKYVVRSVMPSGCESKSGSCGAIGTGEPPNLGGYGVELALKNMEYKAMDDSTIKKGRSF</sequence>
<dbReference type="GO" id="GO:0005783">
    <property type="term" value="C:endoplasmic reticulum"/>
    <property type="evidence" value="ECO:0007669"/>
    <property type="project" value="TreeGrafter"/>
</dbReference>
<dbReference type="PANTHER" id="PTHR11226">
    <property type="entry name" value="UDP-GLUCOSE GLYCOPROTEIN:GLUCOSYLTRANSFERASE"/>
    <property type="match status" value="1"/>
</dbReference>
<dbReference type="PANTHER" id="PTHR11226:SF0">
    <property type="entry name" value="UDP-GLUCOSE:GLYCOPROTEIN GLUCOSYLTRANSFERASE"/>
    <property type="match status" value="1"/>
</dbReference>
<evidence type="ECO:0000259" key="1">
    <source>
        <dbReference type="Pfam" id="PF18400"/>
    </source>
</evidence>
<dbReference type="GO" id="GO:0036503">
    <property type="term" value="P:ERAD pathway"/>
    <property type="evidence" value="ECO:0007669"/>
    <property type="project" value="TreeGrafter"/>
</dbReference>
<evidence type="ECO:0000313" key="2">
    <source>
        <dbReference type="EMBL" id="KZV49802.1"/>
    </source>
</evidence>
<dbReference type="GO" id="GO:0003980">
    <property type="term" value="F:UDP-glucose:glycoprotein glucosyltransferase activity"/>
    <property type="evidence" value="ECO:0007669"/>
    <property type="project" value="InterPro"/>
</dbReference>
<dbReference type="Pfam" id="PF18400">
    <property type="entry name" value="Thioredoxin_12"/>
    <property type="match status" value="1"/>
</dbReference>
<dbReference type="EMBL" id="KQ992972">
    <property type="protein sequence ID" value="KZV49802.1"/>
    <property type="molecule type" value="Genomic_DNA"/>
</dbReference>
<proteinExistence type="predicted"/>
<keyword evidence="3" id="KW-1185">Reference proteome</keyword>
<organism evidence="2 3">
    <name type="scientific">Dorcoceras hygrometricum</name>
    <dbReference type="NCBI Taxonomy" id="472368"/>
    <lineage>
        <taxon>Eukaryota</taxon>
        <taxon>Viridiplantae</taxon>
        <taxon>Streptophyta</taxon>
        <taxon>Embryophyta</taxon>
        <taxon>Tracheophyta</taxon>
        <taxon>Spermatophyta</taxon>
        <taxon>Magnoliopsida</taxon>
        <taxon>eudicotyledons</taxon>
        <taxon>Gunneridae</taxon>
        <taxon>Pentapetalae</taxon>
        <taxon>asterids</taxon>
        <taxon>lamiids</taxon>
        <taxon>Lamiales</taxon>
        <taxon>Gesneriaceae</taxon>
        <taxon>Didymocarpoideae</taxon>
        <taxon>Trichosporeae</taxon>
        <taxon>Loxocarpinae</taxon>
        <taxon>Dorcoceras</taxon>
    </lineage>
</organism>
<dbReference type="GO" id="GO:0051082">
    <property type="term" value="F:unfolded protein binding"/>
    <property type="evidence" value="ECO:0007669"/>
    <property type="project" value="TreeGrafter"/>
</dbReference>